<dbReference type="EMBL" id="KQ993077">
    <property type="protein sequence ID" value="KZV49318.1"/>
    <property type="molecule type" value="Genomic_DNA"/>
</dbReference>
<keyword evidence="2" id="KW-1185">Reference proteome</keyword>
<evidence type="ECO:0000313" key="1">
    <source>
        <dbReference type="EMBL" id="KZV49318.1"/>
    </source>
</evidence>
<name>A0A2Z7CRE9_9LAMI</name>
<evidence type="ECO:0000313" key="2">
    <source>
        <dbReference type="Proteomes" id="UP000250235"/>
    </source>
</evidence>
<gene>
    <name evidence="1" type="ORF">F511_30926</name>
</gene>
<dbReference type="AlphaFoldDB" id="A0A2Z7CRE9"/>
<accession>A0A2Z7CRE9</accession>
<protein>
    <submittedName>
        <fullName evidence="1">Uncharacterized protein</fullName>
    </submittedName>
</protein>
<organism evidence="1 2">
    <name type="scientific">Dorcoceras hygrometricum</name>
    <dbReference type="NCBI Taxonomy" id="472368"/>
    <lineage>
        <taxon>Eukaryota</taxon>
        <taxon>Viridiplantae</taxon>
        <taxon>Streptophyta</taxon>
        <taxon>Embryophyta</taxon>
        <taxon>Tracheophyta</taxon>
        <taxon>Spermatophyta</taxon>
        <taxon>Magnoliopsida</taxon>
        <taxon>eudicotyledons</taxon>
        <taxon>Gunneridae</taxon>
        <taxon>Pentapetalae</taxon>
        <taxon>asterids</taxon>
        <taxon>lamiids</taxon>
        <taxon>Lamiales</taxon>
        <taxon>Gesneriaceae</taxon>
        <taxon>Didymocarpoideae</taxon>
        <taxon>Trichosporeae</taxon>
        <taxon>Loxocarpinae</taxon>
        <taxon>Dorcoceras</taxon>
    </lineage>
</organism>
<reference evidence="1 2" key="1">
    <citation type="journal article" date="2015" name="Proc. Natl. Acad. Sci. U.S.A.">
        <title>The resurrection genome of Boea hygrometrica: A blueprint for survival of dehydration.</title>
        <authorList>
            <person name="Xiao L."/>
            <person name="Yang G."/>
            <person name="Zhang L."/>
            <person name="Yang X."/>
            <person name="Zhao S."/>
            <person name="Ji Z."/>
            <person name="Zhou Q."/>
            <person name="Hu M."/>
            <person name="Wang Y."/>
            <person name="Chen M."/>
            <person name="Xu Y."/>
            <person name="Jin H."/>
            <person name="Xiao X."/>
            <person name="Hu G."/>
            <person name="Bao F."/>
            <person name="Hu Y."/>
            <person name="Wan P."/>
            <person name="Li L."/>
            <person name="Deng X."/>
            <person name="Kuang T."/>
            <person name="Xiang C."/>
            <person name="Zhu J.K."/>
            <person name="Oliver M.J."/>
            <person name="He Y."/>
        </authorList>
    </citation>
    <scope>NUCLEOTIDE SEQUENCE [LARGE SCALE GENOMIC DNA]</scope>
    <source>
        <strain evidence="2">cv. XS01</strain>
    </source>
</reference>
<proteinExistence type="predicted"/>
<sequence>MMNSRRICPADGSQYKRSAVGLVFMESAAGLAMETSKVESIDVVEEIQSQATVLSADVIWRLAIAKRCRLHKLIRQRFALALKIQQMLFALISSRKIPAGSICLIPAGQPDASNNSIQSRAYMNQLLLYIQSQATVDQVASFSVIAYPVDLDSQTQEKKNSSAKYPVDKVTAVARSVVTKNKQQLSEQLLNNQLKNIQPLQAINAQDGKNKWLRFNRASCLNSRRKIQVAVFEASAVAQSIQSTK</sequence>
<dbReference type="Proteomes" id="UP000250235">
    <property type="component" value="Unassembled WGS sequence"/>
</dbReference>